<dbReference type="EMBL" id="SPUK01000011">
    <property type="protein sequence ID" value="TQV93887.1"/>
    <property type="molecule type" value="Genomic_DNA"/>
</dbReference>
<evidence type="ECO:0000256" key="5">
    <source>
        <dbReference type="ARBA" id="ARBA00022691"/>
    </source>
</evidence>
<sequence>MSLMRGFLFRAAGLKRPSLRTQCIVSALRFSSSNSRWKQRQGKDAYAREAKVQGLKSRAAFKLLEMDTKYRLFKPRNVVVDLGYAPGSWSQIALERTRPGGKVVGIDLIPAEPPKGVATFQGDFLSPGVQRMVKDFIYQTIEIPLQRHGVAAITESSTATSSTSAIDNGLHAPAPAAQDDSVQVVDIVLSDMSAPWEQTSGFNVNSLSNPYYRLMNTSGVAFRDHAGSMESKEAFFVALCRKAKASP</sequence>
<keyword evidence="9" id="KW-1185">Reference proteome</keyword>
<dbReference type="STRING" id="43265.A0A545UWQ2"/>
<gene>
    <name evidence="8" type="ORF">IF1G_07619</name>
</gene>
<comment type="similarity">
    <text evidence="1">Belongs to the class I-like SAM-binding methyltransferase superfamily. RNA methyltransferase RlmE family.</text>
</comment>
<dbReference type="InterPro" id="IPR050082">
    <property type="entry name" value="RNA_methyltr_RlmE"/>
</dbReference>
<dbReference type="Gene3D" id="3.40.50.150">
    <property type="entry name" value="Vaccinia Virus protein VP39"/>
    <property type="match status" value="1"/>
</dbReference>
<evidence type="ECO:0000313" key="9">
    <source>
        <dbReference type="Proteomes" id="UP000315783"/>
    </source>
</evidence>
<dbReference type="AlphaFoldDB" id="A0A545UWQ2"/>
<organism evidence="8 9">
    <name type="scientific">Cordyceps javanica</name>
    <dbReference type="NCBI Taxonomy" id="43265"/>
    <lineage>
        <taxon>Eukaryota</taxon>
        <taxon>Fungi</taxon>
        <taxon>Dikarya</taxon>
        <taxon>Ascomycota</taxon>
        <taxon>Pezizomycotina</taxon>
        <taxon>Sordariomycetes</taxon>
        <taxon>Hypocreomycetidae</taxon>
        <taxon>Hypocreales</taxon>
        <taxon>Cordycipitaceae</taxon>
        <taxon>Cordyceps</taxon>
    </lineage>
</organism>
<keyword evidence="4" id="KW-0808">Transferase</keyword>
<keyword evidence="8" id="KW-0132">Cell division</keyword>
<keyword evidence="3" id="KW-0489">Methyltransferase</keyword>
<feature type="domain" description="Ribosomal RNA methyltransferase FtsJ" evidence="7">
    <location>
        <begin position="56"/>
        <end position="238"/>
    </location>
</feature>
<evidence type="ECO:0000256" key="3">
    <source>
        <dbReference type="ARBA" id="ARBA00022603"/>
    </source>
</evidence>
<dbReference type="SUPFAM" id="SSF53335">
    <property type="entry name" value="S-adenosyl-L-methionine-dependent methyltransferases"/>
    <property type="match status" value="1"/>
</dbReference>
<dbReference type="Proteomes" id="UP000315783">
    <property type="component" value="Unassembled WGS sequence"/>
</dbReference>
<accession>A0A545UWQ2</accession>
<dbReference type="Pfam" id="PF01728">
    <property type="entry name" value="FtsJ"/>
    <property type="match status" value="1"/>
</dbReference>
<dbReference type="PANTHER" id="PTHR10920:SF18">
    <property type="entry name" value="RRNA METHYLTRANSFERASE 2, MITOCHONDRIAL"/>
    <property type="match status" value="1"/>
</dbReference>
<dbReference type="GO" id="GO:0008650">
    <property type="term" value="F:rRNA (uridine-2'-O-)-methyltransferase activity"/>
    <property type="evidence" value="ECO:0007669"/>
    <property type="project" value="TreeGrafter"/>
</dbReference>
<keyword evidence="2" id="KW-0698">rRNA processing</keyword>
<evidence type="ECO:0000256" key="6">
    <source>
        <dbReference type="ARBA" id="ARBA00041184"/>
    </source>
</evidence>
<name>A0A545UWQ2_9HYPO</name>
<protein>
    <recommendedName>
        <fullName evidence="6">rRNA methyltransferase 2, mitochondrial</fullName>
    </recommendedName>
</protein>
<dbReference type="PANTHER" id="PTHR10920">
    <property type="entry name" value="RIBOSOMAL RNA METHYLTRANSFERASE"/>
    <property type="match status" value="1"/>
</dbReference>
<evidence type="ECO:0000256" key="1">
    <source>
        <dbReference type="ARBA" id="ARBA00009258"/>
    </source>
</evidence>
<reference evidence="8 9" key="1">
    <citation type="journal article" date="2019" name="Appl. Microbiol. Biotechnol.">
        <title>Genome sequence of Isaria javanica and comparative genome analysis insights into family S53 peptidase evolution in fungal entomopathogens.</title>
        <authorList>
            <person name="Lin R."/>
            <person name="Zhang X."/>
            <person name="Xin B."/>
            <person name="Zou M."/>
            <person name="Gao Y."/>
            <person name="Qin F."/>
            <person name="Hu Q."/>
            <person name="Xie B."/>
            <person name="Cheng X."/>
        </authorList>
    </citation>
    <scope>NUCLEOTIDE SEQUENCE [LARGE SCALE GENOMIC DNA]</scope>
    <source>
        <strain evidence="8 9">IJ1G</strain>
    </source>
</reference>
<keyword evidence="8" id="KW-0131">Cell cycle</keyword>
<dbReference type="InterPro" id="IPR002877">
    <property type="entry name" value="RNA_MeTrfase_FtsJ_dom"/>
</dbReference>
<evidence type="ECO:0000259" key="7">
    <source>
        <dbReference type="Pfam" id="PF01728"/>
    </source>
</evidence>
<keyword evidence="5" id="KW-0949">S-adenosyl-L-methionine</keyword>
<evidence type="ECO:0000256" key="4">
    <source>
        <dbReference type="ARBA" id="ARBA00022679"/>
    </source>
</evidence>
<proteinExistence type="inferred from homology"/>
<dbReference type="GO" id="GO:0051301">
    <property type="term" value="P:cell division"/>
    <property type="evidence" value="ECO:0007669"/>
    <property type="project" value="UniProtKB-KW"/>
</dbReference>
<comment type="caution">
    <text evidence="8">The sequence shown here is derived from an EMBL/GenBank/DDBJ whole genome shotgun (WGS) entry which is preliminary data.</text>
</comment>
<evidence type="ECO:0000256" key="2">
    <source>
        <dbReference type="ARBA" id="ARBA00022552"/>
    </source>
</evidence>
<dbReference type="InterPro" id="IPR029063">
    <property type="entry name" value="SAM-dependent_MTases_sf"/>
</dbReference>
<evidence type="ECO:0000313" key="8">
    <source>
        <dbReference type="EMBL" id="TQV93887.1"/>
    </source>
</evidence>
<dbReference type="GO" id="GO:0005739">
    <property type="term" value="C:mitochondrion"/>
    <property type="evidence" value="ECO:0007669"/>
    <property type="project" value="TreeGrafter"/>
</dbReference>